<dbReference type="PANTHER" id="PTHR41283">
    <property type="entry name" value="AMINOGLYCOSIDE PHOSPHOTRANSFERASE"/>
    <property type="match status" value="1"/>
</dbReference>
<proteinExistence type="predicted"/>
<dbReference type="EMBL" id="JACVDA010000006">
    <property type="protein sequence ID" value="MBK1468247.1"/>
    <property type="molecule type" value="Genomic_DNA"/>
</dbReference>
<dbReference type="Proteomes" id="UP000823123">
    <property type="component" value="Unassembled WGS sequence"/>
</dbReference>
<dbReference type="RefSeq" id="WP_201275231.1">
    <property type="nucleotide sequence ID" value="NZ_AP038371.1"/>
</dbReference>
<evidence type="ECO:0000313" key="2">
    <source>
        <dbReference type="Proteomes" id="UP000823123"/>
    </source>
</evidence>
<evidence type="ECO:0000313" key="1">
    <source>
        <dbReference type="EMBL" id="MBK1468247.1"/>
    </source>
</evidence>
<protein>
    <submittedName>
        <fullName evidence="1">Uncharacterized protein</fullName>
    </submittedName>
</protein>
<dbReference type="PANTHER" id="PTHR41283:SF1">
    <property type="entry name" value="AMINOGLYCOSIDE PHOSPHOTRANSFERASE DOMAIN-CONTAINING PROTEIN"/>
    <property type="match status" value="1"/>
</dbReference>
<gene>
    <name evidence="1" type="ORF">IBJ83_02815</name>
</gene>
<reference evidence="1 2" key="1">
    <citation type="submission" date="2020-09" db="EMBL/GenBank/DDBJ databases">
        <title>Parvimonas S3374 sp. nov.</title>
        <authorList>
            <person name="Buhl M."/>
        </authorList>
    </citation>
    <scope>NUCLEOTIDE SEQUENCE [LARGE SCALE GENOMIC DNA]</scope>
    <source>
        <strain evidence="1 2">S3374</strain>
    </source>
</reference>
<organism evidence="1 2">
    <name type="scientific">Parvimonas parva</name>
    <dbReference type="NCBI Taxonomy" id="2769485"/>
    <lineage>
        <taxon>Bacteria</taxon>
        <taxon>Bacillati</taxon>
        <taxon>Bacillota</taxon>
        <taxon>Tissierellia</taxon>
        <taxon>Tissierellales</taxon>
        <taxon>Peptoniphilaceae</taxon>
        <taxon>Parvimonas</taxon>
    </lineage>
</organism>
<accession>A0ABS1C829</accession>
<keyword evidence="2" id="KW-1185">Reference proteome</keyword>
<comment type="caution">
    <text evidence="1">The sequence shown here is derived from an EMBL/GenBank/DDBJ whole genome shotgun (WGS) entry which is preliminary data.</text>
</comment>
<sequence length="290" mass="34787">MLELVKNIEFIKNKNLRVEKINDKEFFLENEKEKFILNLFPYGKFSKINKIFDCLNNLSNNFSNISYENIGILDDKFCYRIIPFVVDEKNSLSDDDAYKIGFEIGRFIFEYHKSFQGADCGRWNKHYNYRINKFLHKYGLGKYRGNLEYVLFDFLERNRYCLKERTCTTIIGINGLEDIKISKDGKFQIIEEYKILRSDSYFEFRNMNLYHENNSSLLTGVVNGYFDNNVPRAFFKLLGVYTIIENLYDIFVENKNVDDEYITEKIKEINDVYDGFSSIYPIWYLRHKNF</sequence>
<name>A0ABS1C829_9FIRM</name>